<proteinExistence type="inferred from homology"/>
<evidence type="ECO:0000313" key="2">
    <source>
        <dbReference type="EMBL" id="GAX00469.1"/>
    </source>
</evidence>
<comment type="caution">
    <text evidence="2">The sequence shown here is derived from an EMBL/GenBank/DDBJ whole genome shotgun (WGS) entry which is preliminary data.</text>
</comment>
<name>A0A1Z5IFN7_9LACO</name>
<dbReference type="Proteomes" id="UP000198402">
    <property type="component" value="Unassembled WGS sequence"/>
</dbReference>
<dbReference type="PIRSF" id="PIRSF034852">
    <property type="entry name" value="UCP034852"/>
    <property type="match status" value="1"/>
</dbReference>
<organism evidence="2 3">
    <name type="scientific">Secundilactobacillus silagei JCM 19001</name>
    <dbReference type="NCBI Taxonomy" id="1302250"/>
    <lineage>
        <taxon>Bacteria</taxon>
        <taxon>Bacillati</taxon>
        <taxon>Bacillota</taxon>
        <taxon>Bacilli</taxon>
        <taxon>Lactobacillales</taxon>
        <taxon>Lactobacillaceae</taxon>
        <taxon>Secundilactobacillus</taxon>
    </lineage>
</organism>
<evidence type="ECO:0000256" key="1">
    <source>
        <dbReference type="ARBA" id="ARBA00006718"/>
    </source>
</evidence>
<accession>A0A1Z5IFN7</accession>
<dbReference type="InterPro" id="IPR008326">
    <property type="entry name" value="PdhI-like"/>
</dbReference>
<evidence type="ECO:0000313" key="3">
    <source>
        <dbReference type="Proteomes" id="UP000198402"/>
    </source>
</evidence>
<dbReference type="InterPro" id="IPR035903">
    <property type="entry name" value="HesB-like_dom_sf"/>
</dbReference>
<dbReference type="SUPFAM" id="SSF89360">
    <property type="entry name" value="HesB-like domain"/>
    <property type="match status" value="1"/>
</dbReference>
<dbReference type="STRING" id="1302250.GCA_001313225_02925"/>
<dbReference type="EMBL" id="BCMG01000002">
    <property type="protein sequence ID" value="GAX00469.1"/>
    <property type="molecule type" value="Genomic_DNA"/>
</dbReference>
<gene>
    <name evidence="2" type="ORF">IWT126_00484</name>
</gene>
<reference evidence="2 3" key="1">
    <citation type="submission" date="2015-11" db="EMBL/GenBank/DDBJ databases">
        <title>Draft genome sequences of new species of the genus Lactobacillus isolated from orchardgrass silage.</title>
        <authorList>
            <person name="Tohno M."/>
            <person name="Tanizawa Y."/>
            <person name="Arita M."/>
        </authorList>
    </citation>
    <scope>NUCLEOTIDE SEQUENCE [LARGE SCALE GENOMIC DNA]</scope>
    <source>
        <strain evidence="2 3">IWT126</strain>
    </source>
</reference>
<keyword evidence="3" id="KW-1185">Reference proteome</keyword>
<dbReference type="AlphaFoldDB" id="A0A1Z5IFN7"/>
<comment type="similarity">
    <text evidence="1">Belongs to the HesB/IscA family.</text>
</comment>
<dbReference type="RefSeq" id="WP_054656045.1">
    <property type="nucleotide sequence ID" value="NZ_BBFL01000015.1"/>
</dbReference>
<sequence length="105" mass="12270">MKLQITDAAVKWFEDEMNVSADQSAAIRFYGKLYGRTKVHHGFSIALARELNPHNFGVKVVKDGVTFYIEKDDLWFFAGYDLEVDYDPEKDPENVQYKWTENDEL</sequence>
<protein>
    <recommendedName>
        <fullName evidence="4">Iron-sulfur cluster biosynthesis protein</fullName>
    </recommendedName>
</protein>
<evidence type="ECO:0008006" key="4">
    <source>
        <dbReference type="Google" id="ProtNLM"/>
    </source>
</evidence>
<dbReference type="OrthoDB" id="1645729at2"/>